<evidence type="ECO:0000313" key="1">
    <source>
        <dbReference type="EMBL" id="KAG7409865.1"/>
    </source>
</evidence>
<evidence type="ECO:0000313" key="2">
    <source>
        <dbReference type="Proteomes" id="UP000694050"/>
    </source>
</evidence>
<comment type="caution">
    <text evidence="1">The sequence shown here is derived from an EMBL/GenBank/DDBJ whole genome shotgun (WGS) entry which is preliminary data.</text>
</comment>
<dbReference type="AlphaFoldDB" id="A0A8J5TQH1"/>
<gene>
    <name evidence="1" type="ORF">Forpe1208_v010936</name>
</gene>
<dbReference type="Proteomes" id="UP000694050">
    <property type="component" value="Unassembled WGS sequence"/>
</dbReference>
<reference evidence="1" key="1">
    <citation type="submission" date="2021-04" db="EMBL/GenBank/DDBJ databases">
        <title>First draft genome resource for Brassicaceae pathogens Fusarium oxysporum f. sp. raphani and Fusarium oxysporum f. sp. rapae.</title>
        <authorList>
            <person name="Asai S."/>
        </authorList>
    </citation>
    <scope>NUCLEOTIDE SEQUENCE</scope>
    <source>
        <strain evidence="1">Tf1208</strain>
    </source>
</reference>
<organism evidence="1 2">
    <name type="scientific">Fusarium oxysporum f. sp. rapae</name>
    <dbReference type="NCBI Taxonomy" id="485398"/>
    <lineage>
        <taxon>Eukaryota</taxon>
        <taxon>Fungi</taxon>
        <taxon>Dikarya</taxon>
        <taxon>Ascomycota</taxon>
        <taxon>Pezizomycotina</taxon>
        <taxon>Sordariomycetes</taxon>
        <taxon>Hypocreomycetidae</taxon>
        <taxon>Hypocreales</taxon>
        <taxon>Nectriaceae</taxon>
        <taxon>Fusarium</taxon>
        <taxon>Fusarium oxysporum species complex</taxon>
    </lineage>
</organism>
<dbReference type="EMBL" id="JAELUQ010000008">
    <property type="protein sequence ID" value="KAG7409865.1"/>
    <property type="molecule type" value="Genomic_DNA"/>
</dbReference>
<accession>A0A8J5TQH1</accession>
<protein>
    <submittedName>
        <fullName evidence="1">Uncharacterized protein</fullName>
    </submittedName>
</protein>
<name>A0A8J5TQH1_FUSOX</name>
<sequence length="267" mass="30359">MTIPACPFLNPRLHLDRLPQRATLHKGLWGIYNAIKYLESFPFLVFGCHDGPPDDPPFLVARAIAIWRDAKDFAFMTLVGDFAQGDEIEVDDDILDQIVLMEISSKHVILYLANVWPECQAISLLWTMLVVELPLVSEEEHLERLQNLPMAIDACFLILRFNNGPLPNAERIRVPEVKPDPKKLFRTTDHKFGDLFLVDYAAGVMQMVCNFERRFTFGWKGDTPHNVEPRTSRGEGSVNGVKYFAFDQAAFVANEREIALRCASVPL</sequence>
<proteinExistence type="predicted"/>